<keyword evidence="9 12" id="KW-0368">Histidine biosynthesis</keyword>
<dbReference type="HAMAP" id="MF_01576">
    <property type="entry name" value="THF_DHG_CYH"/>
    <property type="match status" value="1"/>
</dbReference>
<dbReference type="Pfam" id="PF00763">
    <property type="entry name" value="THF_DHG_CYH"/>
    <property type="match status" value="1"/>
</dbReference>
<evidence type="ECO:0000256" key="3">
    <source>
        <dbReference type="ARBA" id="ARBA00022563"/>
    </source>
</evidence>
<dbReference type="OrthoDB" id="9803580at2"/>
<evidence type="ECO:0000313" key="15">
    <source>
        <dbReference type="EMBL" id="PLW69443.1"/>
    </source>
</evidence>
<dbReference type="Proteomes" id="UP000235005">
    <property type="component" value="Unassembled WGS sequence"/>
</dbReference>
<dbReference type="NCBIfam" id="NF010788">
    <property type="entry name" value="PRK14192.1"/>
    <property type="match status" value="1"/>
</dbReference>
<dbReference type="Pfam" id="PF02882">
    <property type="entry name" value="THF_DHG_CYH_C"/>
    <property type="match status" value="1"/>
</dbReference>
<dbReference type="PRINTS" id="PR00085">
    <property type="entry name" value="THFDHDRGNASE"/>
</dbReference>
<evidence type="ECO:0000256" key="4">
    <source>
        <dbReference type="ARBA" id="ARBA00022605"/>
    </source>
</evidence>
<dbReference type="GO" id="GO:0005829">
    <property type="term" value="C:cytosol"/>
    <property type="evidence" value="ECO:0007669"/>
    <property type="project" value="TreeGrafter"/>
</dbReference>
<keyword evidence="10 12" id="KW-0486">Methionine biosynthesis</keyword>
<dbReference type="InterPro" id="IPR046346">
    <property type="entry name" value="Aminoacid_DH-like_N_sf"/>
</dbReference>
<evidence type="ECO:0000256" key="2">
    <source>
        <dbReference type="ARBA" id="ARBA00011738"/>
    </source>
</evidence>
<reference evidence="15 16" key="1">
    <citation type="submission" date="2018-01" db="EMBL/GenBank/DDBJ databases">
        <title>The draft genome sequence of Halioglobus lutimaris HF004.</title>
        <authorList>
            <person name="Du Z.-J."/>
            <person name="Shi M.-J."/>
        </authorList>
    </citation>
    <scope>NUCLEOTIDE SEQUENCE [LARGE SCALE GENOMIC DNA]</scope>
    <source>
        <strain evidence="15 16">HF004</strain>
    </source>
</reference>
<organism evidence="15 16">
    <name type="scientific">Pseudohalioglobus lutimaris</name>
    <dbReference type="NCBI Taxonomy" id="1737061"/>
    <lineage>
        <taxon>Bacteria</taxon>
        <taxon>Pseudomonadati</taxon>
        <taxon>Pseudomonadota</taxon>
        <taxon>Gammaproteobacteria</taxon>
        <taxon>Cellvibrionales</taxon>
        <taxon>Halieaceae</taxon>
        <taxon>Pseudohalioglobus</taxon>
    </lineage>
</organism>
<evidence type="ECO:0000256" key="9">
    <source>
        <dbReference type="ARBA" id="ARBA00023102"/>
    </source>
</evidence>
<dbReference type="GO" id="GO:0006164">
    <property type="term" value="P:purine nucleotide biosynthetic process"/>
    <property type="evidence" value="ECO:0007669"/>
    <property type="project" value="UniProtKB-KW"/>
</dbReference>
<gene>
    <name evidence="12" type="primary">folD</name>
    <name evidence="15" type="ORF">C0039_07900</name>
</gene>
<keyword evidence="6 12" id="KW-0378">Hydrolase</keyword>
<dbReference type="PANTHER" id="PTHR48099">
    <property type="entry name" value="C-1-TETRAHYDROFOLATE SYNTHASE, CYTOPLASMIC-RELATED"/>
    <property type="match status" value="1"/>
</dbReference>
<proteinExistence type="inferred from homology"/>
<comment type="caution">
    <text evidence="12">Lacks conserved residue(s) required for the propagation of feature annotation.</text>
</comment>
<evidence type="ECO:0000256" key="6">
    <source>
        <dbReference type="ARBA" id="ARBA00022801"/>
    </source>
</evidence>
<comment type="subunit">
    <text evidence="2 12">Homodimer.</text>
</comment>
<dbReference type="InterPro" id="IPR020630">
    <property type="entry name" value="THF_DH/CycHdrlase_cat_dom"/>
</dbReference>
<evidence type="ECO:0000256" key="1">
    <source>
        <dbReference type="ARBA" id="ARBA00004777"/>
    </source>
</evidence>
<keyword evidence="4 12" id="KW-0028">Amino-acid biosynthesis</keyword>
<sequence>MKGLMAPFSGGRIILIPGGSVNANTGDLAGVFAPRSSTLPPARGRIGAFSGRAGRPTFFDTSRGFTPMSALVLDGKTLAAQTEAELLARVEKLKAKSGGKTPILATILVGDDPASATYVKMKGNACRRVGMDSMAVEMPSSTNTDELLAKIEELNANPDVHGILLQHPVPSQIDERACFDAIALSKDVDGVTCLGFGRMAMGEDAYGCATPQGIMRILEHYGVEIEGKHAVVVGRSPILGKPMAMMLLQKNATVTICHSRTKDLPGIIAQADILVGAVGKPEFIKADWVKEGAVVVDAGYHPGGVGDIELSALTDKASAYTPVPGGVGPMTINTLIQQSVQSGEKSLG</sequence>
<dbReference type="GO" id="GO:0009086">
    <property type="term" value="P:methionine biosynthetic process"/>
    <property type="evidence" value="ECO:0007669"/>
    <property type="project" value="UniProtKB-KW"/>
</dbReference>
<dbReference type="InterPro" id="IPR036291">
    <property type="entry name" value="NAD(P)-bd_dom_sf"/>
</dbReference>
<dbReference type="EMBL" id="PKUS01000007">
    <property type="protein sequence ID" value="PLW69443.1"/>
    <property type="molecule type" value="Genomic_DNA"/>
</dbReference>
<dbReference type="FunFam" id="3.40.50.10860:FF:000005">
    <property type="entry name" value="C-1-tetrahydrofolate synthase, cytoplasmic, putative"/>
    <property type="match status" value="1"/>
</dbReference>
<comment type="caution">
    <text evidence="15">The sequence shown here is derived from an EMBL/GenBank/DDBJ whole genome shotgun (WGS) entry which is preliminary data.</text>
</comment>
<comment type="similarity">
    <text evidence="12">Belongs to the tetrahydrofolate dehydrogenase/cyclohydrolase family.</text>
</comment>
<dbReference type="Gene3D" id="3.40.50.720">
    <property type="entry name" value="NAD(P)-binding Rossmann-like Domain"/>
    <property type="match status" value="1"/>
</dbReference>
<evidence type="ECO:0000259" key="13">
    <source>
        <dbReference type="Pfam" id="PF00763"/>
    </source>
</evidence>
<dbReference type="EC" id="3.5.4.9" evidence="12"/>
<dbReference type="GO" id="GO:0004488">
    <property type="term" value="F:methylenetetrahydrofolate dehydrogenase (NADP+) activity"/>
    <property type="evidence" value="ECO:0007669"/>
    <property type="project" value="UniProtKB-UniRule"/>
</dbReference>
<evidence type="ECO:0000256" key="7">
    <source>
        <dbReference type="ARBA" id="ARBA00022857"/>
    </source>
</evidence>
<protein>
    <recommendedName>
        <fullName evidence="12">Bifunctional protein FolD</fullName>
    </recommendedName>
    <domain>
        <recommendedName>
            <fullName evidence="12">Methylenetetrahydrofolate dehydrogenase</fullName>
            <ecNumber evidence="12">1.5.1.5</ecNumber>
        </recommendedName>
    </domain>
    <domain>
        <recommendedName>
            <fullName evidence="12">Methenyltetrahydrofolate cyclohydrolase</fullName>
            <ecNumber evidence="12">3.5.4.9</ecNumber>
        </recommendedName>
    </domain>
</protein>
<accession>A0A2N5X4P1</accession>
<comment type="catalytic activity">
    <reaction evidence="12">
        <text>(6R)-5,10-methenyltetrahydrofolate + H2O = (6R)-10-formyltetrahydrofolate + H(+)</text>
        <dbReference type="Rhea" id="RHEA:23700"/>
        <dbReference type="ChEBI" id="CHEBI:15377"/>
        <dbReference type="ChEBI" id="CHEBI:15378"/>
        <dbReference type="ChEBI" id="CHEBI:57455"/>
        <dbReference type="ChEBI" id="CHEBI:195366"/>
        <dbReference type="EC" id="3.5.4.9"/>
    </reaction>
</comment>
<feature type="domain" description="Tetrahydrofolate dehydrogenase/cyclohydrolase catalytic" evidence="13">
    <location>
        <begin position="73"/>
        <end position="189"/>
    </location>
</feature>
<evidence type="ECO:0000256" key="12">
    <source>
        <dbReference type="HAMAP-Rule" id="MF_01576"/>
    </source>
</evidence>
<feature type="domain" description="Tetrahydrofolate dehydrogenase/cyclohydrolase NAD(P)-binding" evidence="14">
    <location>
        <begin position="209"/>
        <end position="345"/>
    </location>
</feature>
<keyword evidence="8 12" id="KW-0560">Oxidoreductase</keyword>
<dbReference type="InterPro" id="IPR020631">
    <property type="entry name" value="THF_DH/CycHdrlase_NAD-bd_dom"/>
</dbReference>
<dbReference type="EC" id="1.5.1.5" evidence="12"/>
<comment type="pathway">
    <text evidence="1 12">One-carbon metabolism; tetrahydrofolate interconversion.</text>
</comment>
<dbReference type="SUPFAM" id="SSF51735">
    <property type="entry name" value="NAD(P)-binding Rossmann-fold domains"/>
    <property type="match status" value="1"/>
</dbReference>
<dbReference type="InterPro" id="IPR020867">
    <property type="entry name" value="THF_DH/CycHdrlase_CS"/>
</dbReference>
<keyword evidence="7 12" id="KW-0521">NADP</keyword>
<keyword evidence="3 12" id="KW-0554">One-carbon metabolism</keyword>
<dbReference type="InterPro" id="IPR000672">
    <property type="entry name" value="THF_DH/CycHdrlase"/>
</dbReference>
<dbReference type="PROSITE" id="PS00767">
    <property type="entry name" value="THF_DHG_CYH_2"/>
    <property type="match status" value="1"/>
</dbReference>
<evidence type="ECO:0000256" key="8">
    <source>
        <dbReference type="ARBA" id="ARBA00023002"/>
    </source>
</evidence>
<dbReference type="GO" id="GO:0035999">
    <property type="term" value="P:tetrahydrofolate interconversion"/>
    <property type="evidence" value="ECO:0007669"/>
    <property type="project" value="UniProtKB-UniRule"/>
</dbReference>
<dbReference type="PANTHER" id="PTHR48099:SF5">
    <property type="entry name" value="C-1-TETRAHYDROFOLATE SYNTHASE, CYTOPLASMIC"/>
    <property type="match status" value="1"/>
</dbReference>
<dbReference type="UniPathway" id="UPA00193"/>
<dbReference type="CDD" id="cd01080">
    <property type="entry name" value="NAD_bind_m-THF_DH_Cyclohyd"/>
    <property type="match status" value="1"/>
</dbReference>
<evidence type="ECO:0000256" key="10">
    <source>
        <dbReference type="ARBA" id="ARBA00023167"/>
    </source>
</evidence>
<dbReference type="GO" id="GO:0004477">
    <property type="term" value="F:methenyltetrahydrofolate cyclohydrolase activity"/>
    <property type="evidence" value="ECO:0007669"/>
    <property type="project" value="UniProtKB-UniRule"/>
</dbReference>
<evidence type="ECO:0000256" key="5">
    <source>
        <dbReference type="ARBA" id="ARBA00022755"/>
    </source>
</evidence>
<evidence type="ECO:0000313" key="16">
    <source>
        <dbReference type="Proteomes" id="UP000235005"/>
    </source>
</evidence>
<keyword evidence="5 12" id="KW-0658">Purine biosynthesis</keyword>
<name>A0A2N5X4P1_9GAMM</name>
<feature type="binding site" evidence="12">
    <location>
        <begin position="234"/>
        <end position="236"/>
    </location>
    <ligand>
        <name>NADP(+)</name>
        <dbReference type="ChEBI" id="CHEBI:58349"/>
    </ligand>
</feature>
<keyword evidence="16" id="KW-1185">Reference proteome</keyword>
<evidence type="ECO:0000256" key="11">
    <source>
        <dbReference type="ARBA" id="ARBA00023268"/>
    </source>
</evidence>
<dbReference type="GO" id="GO:0000105">
    <property type="term" value="P:L-histidine biosynthetic process"/>
    <property type="evidence" value="ECO:0007669"/>
    <property type="project" value="UniProtKB-KW"/>
</dbReference>
<dbReference type="FunFam" id="3.40.50.720:FF:000094">
    <property type="entry name" value="Bifunctional protein FolD"/>
    <property type="match status" value="1"/>
</dbReference>
<comment type="catalytic activity">
    <reaction evidence="12">
        <text>(6R)-5,10-methylene-5,6,7,8-tetrahydrofolate + NADP(+) = (6R)-5,10-methenyltetrahydrofolate + NADPH</text>
        <dbReference type="Rhea" id="RHEA:22812"/>
        <dbReference type="ChEBI" id="CHEBI:15636"/>
        <dbReference type="ChEBI" id="CHEBI:57455"/>
        <dbReference type="ChEBI" id="CHEBI:57783"/>
        <dbReference type="ChEBI" id="CHEBI:58349"/>
        <dbReference type="EC" id="1.5.1.5"/>
    </reaction>
</comment>
<dbReference type="Gene3D" id="3.40.50.10860">
    <property type="entry name" value="Leucine Dehydrogenase, chain A, domain 1"/>
    <property type="match status" value="1"/>
</dbReference>
<comment type="function">
    <text evidence="12">Catalyzes the oxidation of 5,10-methylenetetrahydrofolate to 5,10-methenyltetrahydrofolate and then the hydrolysis of 5,10-methenyltetrahydrofolate to 10-formyltetrahydrofolate.</text>
</comment>
<dbReference type="SUPFAM" id="SSF53223">
    <property type="entry name" value="Aminoacid dehydrogenase-like, N-terminal domain"/>
    <property type="match status" value="1"/>
</dbReference>
<dbReference type="AlphaFoldDB" id="A0A2N5X4P1"/>
<keyword evidence="11 12" id="KW-0511">Multifunctional enzyme</keyword>
<evidence type="ECO:0000259" key="14">
    <source>
        <dbReference type="Pfam" id="PF02882"/>
    </source>
</evidence>